<keyword evidence="11" id="KW-1185">Reference proteome</keyword>
<dbReference type="InterPro" id="IPR027267">
    <property type="entry name" value="AH/BAR_dom_sf"/>
</dbReference>
<dbReference type="Gene3D" id="1.20.1270.60">
    <property type="entry name" value="Arfaptin homology (AH) domain/BAR domain"/>
    <property type="match status" value="1"/>
</dbReference>
<evidence type="ECO:0000256" key="5">
    <source>
        <dbReference type="ARBA" id="ARBA00023203"/>
    </source>
</evidence>
<evidence type="ECO:0000256" key="1">
    <source>
        <dbReference type="ARBA" id="ARBA00004496"/>
    </source>
</evidence>
<protein>
    <submittedName>
        <fullName evidence="10">MTSS I-BAR domain containing 1</fullName>
    </submittedName>
</protein>
<sequence>MEAAIEKECSALGGLFQTVIGDMKSSYPVWEDFITKAGKLQSQLRATAVTVATFLDAFQKVADLATNSRGGTRDIGSALTRMCMRHRSIEAKLKQFSITFMEGLINPLQEQLEEWKRGVNTLDKDYAKEFKKARQEIKKKSSDTLKLQKKAKKGRGDIQPQLDSAMQDVSDKFILLEETEKQALRKALIEHRQRICCFVTMLRPVVDEEISLLGEVTHLQAISDDLKALTSDPHKLPPASEQVILDLKSSDYGWSYQTPPSSPSTTMSRKSSMCSSLNSVNSSDSRGSSGSHSHSPSSSSSSSSHHLFNHHNRHRYRSSALPQQAPIRLSSISSHDSGFMSSSHDQWASSKSSSPMQTETKLSNGFDHYSPENSPYLPTRSWSRPASALLPDYPPYCTLGPMIPSSRVPSWKDWAKPGPYDQPMVNTLRRKKDKDLATVPNMNGLICICQSYQPCGGHIEPHEELALALSRGLDLDNQRSSRDSIQCSSGYSTQTNTPCCSEDTIPSQVSDYDYFSMAGDQEPEPQQMDFDKSSTIPRNSDISHSYRQMFQSKRPASTAGLPSHGPVIVTPGVATIRRTPSSKPSARRSASVGGTGPIPIRTPVIPVKPPVVPDLSGGINGGRAAEQAGGERGRNPESPTFVREGDADTLPMMSWSGQATTNPPGVPLSNQQHFQSEAGERSEGDMLVAIRKGVKLKRTLTNDRSAPRIA</sequence>
<evidence type="ECO:0000256" key="6">
    <source>
        <dbReference type="ARBA" id="ARBA00061293"/>
    </source>
</evidence>
<dbReference type="PANTHER" id="PTHR15708:SF10">
    <property type="entry name" value="PROTEIN MTSS 1"/>
    <property type="match status" value="1"/>
</dbReference>
<accession>H2TDT5</accession>
<dbReference type="Ensembl" id="ENSTRUT00000022922.3">
    <property type="protein sequence ID" value="ENSTRUP00000022827.3"/>
    <property type="gene ID" value="ENSTRUG00000009080.3"/>
</dbReference>
<dbReference type="GeneTree" id="ENSGT00950000183156"/>
<feature type="compositionally biased region" description="Polar residues" evidence="7">
    <location>
        <begin position="344"/>
        <end position="363"/>
    </location>
</feature>
<name>H2TDT5_TAKRU</name>
<evidence type="ECO:0000256" key="3">
    <source>
        <dbReference type="ARBA" id="ARBA00022553"/>
    </source>
</evidence>
<feature type="region of interest" description="Disordered" evidence="7">
    <location>
        <begin position="577"/>
        <end position="684"/>
    </location>
</feature>
<dbReference type="GO" id="GO:0005543">
    <property type="term" value="F:phospholipid binding"/>
    <property type="evidence" value="ECO:0007669"/>
    <property type="project" value="TreeGrafter"/>
</dbReference>
<dbReference type="CDD" id="cd22060">
    <property type="entry name" value="WH2_MTSS1"/>
    <property type="match status" value="1"/>
</dbReference>
<dbReference type="Pfam" id="PF02205">
    <property type="entry name" value="WH2"/>
    <property type="match status" value="1"/>
</dbReference>
<dbReference type="InterPro" id="IPR030127">
    <property type="entry name" value="MTSS1/MTSS2"/>
</dbReference>
<dbReference type="Pfam" id="PF08397">
    <property type="entry name" value="IMD"/>
    <property type="match status" value="1"/>
</dbReference>
<dbReference type="AlphaFoldDB" id="H2TDT5"/>
<keyword evidence="5" id="KW-0009">Actin-binding</keyword>
<feature type="compositionally biased region" description="Polar residues" evidence="7">
    <location>
        <begin position="655"/>
        <end position="675"/>
    </location>
</feature>
<feature type="region of interest" description="Disordered" evidence="7">
    <location>
        <begin position="256"/>
        <end position="308"/>
    </location>
</feature>
<dbReference type="InterPro" id="IPR013606">
    <property type="entry name" value="I-BAR_dom"/>
</dbReference>
<dbReference type="Proteomes" id="UP000005226">
    <property type="component" value="Chromosome 7"/>
</dbReference>
<dbReference type="GO" id="GO:0009898">
    <property type="term" value="C:cytoplasmic side of plasma membrane"/>
    <property type="evidence" value="ECO:0007669"/>
    <property type="project" value="TreeGrafter"/>
</dbReference>
<feature type="compositionally biased region" description="Low complexity" evidence="7">
    <location>
        <begin position="333"/>
        <end position="343"/>
    </location>
</feature>
<keyword evidence="3" id="KW-0597">Phosphoprotein</keyword>
<feature type="domain" description="IMD" evidence="9">
    <location>
        <begin position="1"/>
        <end position="250"/>
    </location>
</feature>
<dbReference type="InterPro" id="IPR003124">
    <property type="entry name" value="WH2_dom"/>
</dbReference>
<dbReference type="GO" id="GO:0032233">
    <property type="term" value="P:positive regulation of actin filament bundle assembly"/>
    <property type="evidence" value="ECO:0007669"/>
    <property type="project" value="TreeGrafter"/>
</dbReference>
<feature type="domain" description="WH2" evidence="8">
    <location>
        <begin position="682"/>
        <end position="699"/>
    </location>
</feature>
<feature type="region of interest" description="Disordered" evidence="7">
    <location>
        <begin position="333"/>
        <end position="371"/>
    </location>
</feature>
<dbReference type="GO" id="GO:0034334">
    <property type="term" value="P:adherens junction maintenance"/>
    <property type="evidence" value="ECO:0007669"/>
    <property type="project" value="TreeGrafter"/>
</dbReference>
<proteinExistence type="inferred from homology"/>
<evidence type="ECO:0000259" key="8">
    <source>
        <dbReference type="PROSITE" id="PS51082"/>
    </source>
</evidence>
<dbReference type="CDD" id="cd07643">
    <property type="entry name" value="I-BAR_IMD_MIM"/>
    <property type="match status" value="1"/>
</dbReference>
<dbReference type="PROSITE" id="PS51082">
    <property type="entry name" value="WH2"/>
    <property type="match status" value="1"/>
</dbReference>
<feature type="compositionally biased region" description="Low complexity" evidence="7">
    <location>
        <begin position="577"/>
        <end position="605"/>
    </location>
</feature>
<comment type="similarity">
    <text evidence="6">Belongs to the MTSS family.</text>
</comment>
<keyword evidence="2" id="KW-0963">Cytoplasm</keyword>
<evidence type="ECO:0000259" key="9">
    <source>
        <dbReference type="PROSITE" id="PS51338"/>
    </source>
</evidence>
<gene>
    <name evidence="10" type="primary">LOC101079892</name>
</gene>
<reference evidence="10 11" key="1">
    <citation type="journal article" date="2011" name="Genome Biol. Evol.">
        <title>Integration of the genetic map and genome assembly of fugu facilitates insights into distinct features of genome evolution in teleosts and mammals.</title>
        <authorList>
            <person name="Kai W."/>
            <person name="Kikuchi K."/>
            <person name="Tohari S."/>
            <person name="Chew A.K."/>
            <person name="Tay A."/>
            <person name="Fujiwara A."/>
            <person name="Hosoya S."/>
            <person name="Suetake H."/>
            <person name="Naruse K."/>
            <person name="Brenner S."/>
            <person name="Suzuki Y."/>
            <person name="Venkatesh B."/>
        </authorList>
    </citation>
    <scope>NUCLEOTIDE SEQUENCE [LARGE SCALE GENOMIC DNA]</scope>
</reference>
<dbReference type="FunFam" id="1.20.1270.60:FF:000010">
    <property type="entry name" value="Metastasis suppressor 1, isoform CRA_e"/>
    <property type="match status" value="1"/>
</dbReference>
<comment type="subcellular location">
    <subcellularLocation>
        <location evidence="1">Cytoplasm</location>
    </subcellularLocation>
</comment>
<feature type="compositionally biased region" description="Low complexity" evidence="7">
    <location>
        <begin position="256"/>
        <end position="306"/>
    </location>
</feature>
<dbReference type="GO" id="GO:0003779">
    <property type="term" value="F:actin binding"/>
    <property type="evidence" value="ECO:0007669"/>
    <property type="project" value="UniProtKB-KW"/>
</dbReference>
<reference evidence="10" key="3">
    <citation type="submission" date="2025-09" db="UniProtKB">
        <authorList>
            <consortium name="Ensembl"/>
        </authorList>
    </citation>
    <scope>IDENTIFICATION</scope>
</reference>
<evidence type="ECO:0000256" key="2">
    <source>
        <dbReference type="ARBA" id="ARBA00022490"/>
    </source>
</evidence>
<dbReference type="GO" id="GO:0015629">
    <property type="term" value="C:actin cytoskeleton"/>
    <property type="evidence" value="ECO:0007669"/>
    <property type="project" value="TreeGrafter"/>
</dbReference>
<dbReference type="PROSITE" id="PS51338">
    <property type="entry name" value="IMD"/>
    <property type="match status" value="1"/>
</dbReference>
<keyword evidence="4" id="KW-0175">Coiled coil</keyword>
<organism evidence="10 11">
    <name type="scientific">Takifugu rubripes</name>
    <name type="common">Japanese pufferfish</name>
    <name type="synonym">Fugu rubripes</name>
    <dbReference type="NCBI Taxonomy" id="31033"/>
    <lineage>
        <taxon>Eukaryota</taxon>
        <taxon>Metazoa</taxon>
        <taxon>Chordata</taxon>
        <taxon>Craniata</taxon>
        <taxon>Vertebrata</taxon>
        <taxon>Euteleostomi</taxon>
        <taxon>Actinopterygii</taxon>
        <taxon>Neopterygii</taxon>
        <taxon>Teleostei</taxon>
        <taxon>Neoteleostei</taxon>
        <taxon>Acanthomorphata</taxon>
        <taxon>Eupercaria</taxon>
        <taxon>Tetraodontiformes</taxon>
        <taxon>Tetradontoidea</taxon>
        <taxon>Tetraodontidae</taxon>
        <taxon>Takifugu</taxon>
    </lineage>
</organism>
<dbReference type="GO" id="GO:0005737">
    <property type="term" value="C:cytoplasm"/>
    <property type="evidence" value="ECO:0007669"/>
    <property type="project" value="UniProtKB-SubCell"/>
</dbReference>
<evidence type="ECO:0000313" key="11">
    <source>
        <dbReference type="Proteomes" id="UP000005226"/>
    </source>
</evidence>
<reference evidence="10" key="2">
    <citation type="submission" date="2025-08" db="UniProtKB">
        <authorList>
            <consortium name="Ensembl"/>
        </authorList>
    </citation>
    <scope>IDENTIFICATION</scope>
</reference>
<dbReference type="PANTHER" id="PTHR15708">
    <property type="entry name" value="ACTIN BUNDLING/MISSING IN METASTASIS-RELATED"/>
    <property type="match status" value="1"/>
</dbReference>
<dbReference type="SUPFAM" id="SSF103657">
    <property type="entry name" value="BAR/IMD domain-like"/>
    <property type="match status" value="1"/>
</dbReference>
<dbReference type="GO" id="GO:0007009">
    <property type="term" value="P:plasma membrane organization"/>
    <property type="evidence" value="ECO:0007669"/>
    <property type="project" value="InterPro"/>
</dbReference>
<evidence type="ECO:0000256" key="4">
    <source>
        <dbReference type="ARBA" id="ARBA00023054"/>
    </source>
</evidence>
<evidence type="ECO:0000256" key="7">
    <source>
        <dbReference type="SAM" id="MobiDB-lite"/>
    </source>
</evidence>
<evidence type="ECO:0000313" key="10">
    <source>
        <dbReference type="Ensembl" id="ENSTRUP00000022827.3"/>
    </source>
</evidence>